<keyword evidence="2" id="KW-0808">Transferase</keyword>
<dbReference type="SMART" id="SM01068">
    <property type="entry name" value="CBM_X"/>
    <property type="match status" value="1"/>
</dbReference>
<name>A0A174NG28_9FIRM</name>
<keyword evidence="1" id="KW-0328">Glycosyltransferase</keyword>
<dbReference type="InterPro" id="IPR052047">
    <property type="entry name" value="GH94_Enzymes"/>
</dbReference>
<feature type="domain" description="Glycoside hydrolase family 65 C-terminal" evidence="3">
    <location>
        <begin position="747"/>
        <end position="797"/>
    </location>
</feature>
<feature type="domain" description="Glycosyl hydrolase 94 supersandwich" evidence="4">
    <location>
        <begin position="11"/>
        <end position="293"/>
    </location>
</feature>
<dbReference type="GeneID" id="96228496"/>
<dbReference type="Pfam" id="PF06165">
    <property type="entry name" value="GH94_b-supersand"/>
    <property type="match status" value="1"/>
</dbReference>
<dbReference type="Gene3D" id="2.70.98.40">
    <property type="entry name" value="Glycoside hydrolase, family 65, N-terminal domain"/>
    <property type="match status" value="1"/>
</dbReference>
<dbReference type="InterPro" id="IPR033432">
    <property type="entry name" value="GH94_catalytic"/>
</dbReference>
<gene>
    <name evidence="6" type="ORF">ERS852526_01205</name>
</gene>
<protein>
    <submittedName>
        <fullName evidence="6">Cellobiose phosphorylase</fullName>
    </submittedName>
</protein>
<dbReference type="InterPro" id="IPR012341">
    <property type="entry name" value="6hp_glycosidase-like_sf"/>
</dbReference>
<dbReference type="Gene3D" id="1.50.10.10">
    <property type="match status" value="1"/>
</dbReference>
<dbReference type="OrthoDB" id="9769991at2"/>
<dbReference type="InterPro" id="IPR037018">
    <property type="entry name" value="GH65_N"/>
</dbReference>
<dbReference type="GO" id="GO:0030246">
    <property type="term" value="F:carbohydrate binding"/>
    <property type="evidence" value="ECO:0007669"/>
    <property type="project" value="InterPro"/>
</dbReference>
<dbReference type="SUPFAM" id="SSF74650">
    <property type="entry name" value="Galactose mutarotase-like"/>
    <property type="match status" value="1"/>
</dbReference>
<dbReference type="Pfam" id="PF03633">
    <property type="entry name" value="Glyco_hydro_65C"/>
    <property type="match status" value="1"/>
</dbReference>
<dbReference type="Pfam" id="PF17167">
    <property type="entry name" value="Glyco_hydro_94"/>
    <property type="match status" value="1"/>
</dbReference>
<dbReference type="InterPro" id="IPR010383">
    <property type="entry name" value="Glyco_hydrolase_94_b-supersand"/>
</dbReference>
<dbReference type="CDD" id="cd11754">
    <property type="entry name" value="GH94N_CBP_like"/>
    <property type="match status" value="1"/>
</dbReference>
<reference evidence="6 7" key="1">
    <citation type="submission" date="2015-09" db="EMBL/GenBank/DDBJ databases">
        <authorList>
            <consortium name="Pathogen Informatics"/>
        </authorList>
    </citation>
    <scope>NUCLEOTIDE SEQUENCE [LARGE SCALE GENOMIC DNA]</scope>
    <source>
        <strain evidence="6 7">2789STDY5834914</strain>
    </source>
</reference>
<dbReference type="Gene3D" id="1.20.890.20">
    <property type="entry name" value="mpn423 like domain"/>
    <property type="match status" value="1"/>
</dbReference>
<dbReference type="GO" id="GO:0005975">
    <property type="term" value="P:carbohydrate metabolic process"/>
    <property type="evidence" value="ECO:0007669"/>
    <property type="project" value="InterPro"/>
</dbReference>
<sequence>MKFGYFDDVNKEYVITTPKTPLPWINYLGTQDFFSLISNTAGGYSFYKDAKLLRLTRYRYNNSPMDQNGRYYYIKEGDTIWNPGWQPVQTPLDSYQCRHGLGYTVFESSKNSLYAKLLAFVPVHDNCEINLLTLTNYTDVEKEFDLFSYIEFCLWNAADDSSNFQRNFSTGEVEVAGSTIYHKTEYRERRNHYAVYSVNHPVNGFDTSRDAFIGLYNSPADPQAVRNGSCSDSIAHGWAPVASHHIHLKLSPGDSVSLVFVLGYCENPKDKKFSAPGVINKEPADRLLARYQTTEQVMNAFQELKDYWTTLLSAYTVQTEDVRLNRMVNIWNQYQCMVTFNMSRSASYYESGLGRGMGFRDSCQDLLGFVHLIPERARQRILDIAATQFPDGSAYHQYQPLTKRGNMDVGSGFNDDPLWLIAGTAAYLRETGDFSILEEPCTFDNDENNTAPLMEHLRRSFQYTATHKGPHGLPLIGRADWNDCLNLNCFSEEPGESFQTTGPNDGPVAESVFIAGMFVKYGREYAEICDALRLNDERDAVLKEVAAMEETVMDAGWDGDWFLRAYDAMSNPVGSKVCEEGQIFIEPQGMCVMAGIGTDITEDGSPSAAARALRSVEERLDTRYGIILQTPAYTTYHVEFGEISSYPPGYKENAGIFCHNNPWISCAETVLGHGSRAFEVFKKTCPAYLEDQSEIRRTEPYVYCQMMAGRDAPTHGEGKNSWLTGTAAWTFTCISQYILGIQPTLQGLRINPCIPSDWSGYTCRRIYRGVSYDITIDNSAHVESGVASVTVDGQPVTGTLIPFDAGKKTCKVEVVLG</sequence>
<evidence type="ECO:0000259" key="5">
    <source>
        <dbReference type="Pfam" id="PF17167"/>
    </source>
</evidence>
<evidence type="ECO:0000259" key="4">
    <source>
        <dbReference type="Pfam" id="PF06165"/>
    </source>
</evidence>
<dbReference type="InterPro" id="IPR005194">
    <property type="entry name" value="Glyco_hydro_65_C"/>
</dbReference>
<dbReference type="PANTHER" id="PTHR37469">
    <property type="entry name" value="CELLOBIONIC ACID PHOSPHORYLASE-RELATED"/>
    <property type="match status" value="1"/>
</dbReference>
<dbReference type="Proteomes" id="UP000095485">
    <property type="component" value="Unassembled WGS sequence"/>
</dbReference>
<dbReference type="RefSeq" id="WP_055282648.1">
    <property type="nucleotide sequence ID" value="NZ_CZAY01000007.1"/>
</dbReference>
<evidence type="ECO:0000259" key="3">
    <source>
        <dbReference type="Pfam" id="PF03633"/>
    </source>
</evidence>
<dbReference type="EMBL" id="CZAY01000007">
    <property type="protein sequence ID" value="CUP46231.1"/>
    <property type="molecule type" value="Genomic_DNA"/>
</dbReference>
<dbReference type="Gene3D" id="2.60.420.10">
    <property type="entry name" value="Maltose phosphorylase, domain 3"/>
    <property type="match status" value="1"/>
</dbReference>
<evidence type="ECO:0000256" key="1">
    <source>
        <dbReference type="ARBA" id="ARBA00022676"/>
    </source>
</evidence>
<dbReference type="AlphaFoldDB" id="A0A174NG28"/>
<evidence type="ECO:0000256" key="2">
    <source>
        <dbReference type="ARBA" id="ARBA00022679"/>
    </source>
</evidence>
<feature type="domain" description="Glycosyl hydrolase 94 catalytic" evidence="5">
    <location>
        <begin position="307"/>
        <end position="740"/>
    </location>
</feature>
<dbReference type="InterPro" id="IPR011013">
    <property type="entry name" value="Gal_mutarotase_sf_dom"/>
</dbReference>
<proteinExistence type="predicted"/>
<evidence type="ECO:0000313" key="7">
    <source>
        <dbReference type="Proteomes" id="UP000095485"/>
    </source>
</evidence>
<accession>A0A174NG28</accession>
<organism evidence="6 7">
    <name type="scientific">Dorea longicatena</name>
    <dbReference type="NCBI Taxonomy" id="88431"/>
    <lineage>
        <taxon>Bacteria</taxon>
        <taxon>Bacillati</taxon>
        <taxon>Bacillota</taxon>
        <taxon>Clostridia</taxon>
        <taxon>Lachnospirales</taxon>
        <taxon>Lachnospiraceae</taxon>
        <taxon>Dorea</taxon>
    </lineage>
</organism>
<dbReference type="SUPFAM" id="SSF48208">
    <property type="entry name" value="Six-hairpin glycosidases"/>
    <property type="match status" value="1"/>
</dbReference>
<dbReference type="GO" id="GO:0016757">
    <property type="term" value="F:glycosyltransferase activity"/>
    <property type="evidence" value="ECO:0007669"/>
    <property type="project" value="UniProtKB-KW"/>
</dbReference>
<evidence type="ECO:0000313" key="6">
    <source>
        <dbReference type="EMBL" id="CUP46231.1"/>
    </source>
</evidence>
<dbReference type="InterPro" id="IPR008928">
    <property type="entry name" value="6-hairpin_glycosidase_sf"/>
</dbReference>
<dbReference type="InterPro" id="IPR037825">
    <property type="entry name" value="GH94N_CBP"/>
</dbReference>
<dbReference type="PANTHER" id="PTHR37469:SF2">
    <property type="entry name" value="CELLOBIONIC ACID PHOSPHORYLASE"/>
    <property type="match status" value="1"/>
</dbReference>